<dbReference type="FunCoup" id="A0A1W0W4W5">
    <property type="interactions" value="1210"/>
</dbReference>
<dbReference type="Pfam" id="PF11833">
    <property type="entry name" value="CPP1-like"/>
    <property type="match status" value="1"/>
</dbReference>
<evidence type="ECO:0000313" key="3">
    <source>
        <dbReference type="Proteomes" id="UP000000768"/>
    </source>
</evidence>
<dbReference type="eggNOG" id="ENOG502QRPN">
    <property type="taxonomic scope" value="Eukaryota"/>
</dbReference>
<dbReference type="STRING" id="4558.A0A1W0W4W5"/>
<organism evidence="2 3">
    <name type="scientific">Sorghum bicolor</name>
    <name type="common">Sorghum</name>
    <name type="synonym">Sorghum vulgare</name>
    <dbReference type="NCBI Taxonomy" id="4558"/>
    <lineage>
        <taxon>Eukaryota</taxon>
        <taxon>Viridiplantae</taxon>
        <taxon>Streptophyta</taxon>
        <taxon>Embryophyta</taxon>
        <taxon>Tracheophyta</taxon>
        <taxon>Spermatophyta</taxon>
        <taxon>Magnoliopsida</taxon>
        <taxon>Liliopsida</taxon>
        <taxon>Poales</taxon>
        <taxon>Poaceae</taxon>
        <taxon>PACMAD clade</taxon>
        <taxon>Panicoideae</taxon>
        <taxon>Andropogonodae</taxon>
        <taxon>Andropogoneae</taxon>
        <taxon>Sorghinae</taxon>
        <taxon>Sorghum</taxon>
    </lineage>
</organism>
<evidence type="ECO:0000313" key="2">
    <source>
        <dbReference type="EMBL" id="OQU89437.1"/>
    </source>
</evidence>
<keyword evidence="1" id="KW-1133">Transmembrane helix</keyword>
<reference evidence="2 3" key="1">
    <citation type="journal article" date="2009" name="Nature">
        <title>The Sorghum bicolor genome and the diversification of grasses.</title>
        <authorList>
            <person name="Paterson A.H."/>
            <person name="Bowers J.E."/>
            <person name="Bruggmann R."/>
            <person name="Dubchak I."/>
            <person name="Grimwood J."/>
            <person name="Gundlach H."/>
            <person name="Haberer G."/>
            <person name="Hellsten U."/>
            <person name="Mitros T."/>
            <person name="Poliakov A."/>
            <person name="Schmutz J."/>
            <person name="Spannagl M."/>
            <person name="Tang H."/>
            <person name="Wang X."/>
            <person name="Wicker T."/>
            <person name="Bharti A.K."/>
            <person name="Chapman J."/>
            <person name="Feltus F.A."/>
            <person name="Gowik U."/>
            <person name="Grigoriev I.V."/>
            <person name="Lyons E."/>
            <person name="Maher C.A."/>
            <person name="Martis M."/>
            <person name="Narechania A."/>
            <person name="Otillar R.P."/>
            <person name="Penning B.W."/>
            <person name="Salamov A.A."/>
            <person name="Wang Y."/>
            <person name="Zhang L."/>
            <person name="Carpita N.C."/>
            <person name="Freeling M."/>
            <person name="Gingle A.R."/>
            <person name="Hash C.T."/>
            <person name="Keller B."/>
            <person name="Klein P."/>
            <person name="Kresovich S."/>
            <person name="McCann M.C."/>
            <person name="Ming R."/>
            <person name="Peterson D.G."/>
            <person name="Mehboob-ur-Rahman"/>
            <person name="Ware D."/>
            <person name="Westhoff P."/>
            <person name="Mayer K.F."/>
            <person name="Messing J."/>
            <person name="Rokhsar D.S."/>
        </authorList>
    </citation>
    <scope>NUCLEOTIDE SEQUENCE [LARGE SCALE GENOMIC DNA]</scope>
    <source>
        <strain evidence="3">cv. BTx623</strain>
    </source>
</reference>
<dbReference type="GO" id="GO:0031969">
    <property type="term" value="C:chloroplast membrane"/>
    <property type="evidence" value="ECO:0000318"/>
    <property type="project" value="GO_Central"/>
</dbReference>
<dbReference type="CDD" id="cd06257">
    <property type="entry name" value="DnaJ"/>
    <property type="match status" value="1"/>
</dbReference>
<accession>A0A1W0W4W5</accession>
<keyword evidence="1" id="KW-0472">Membrane</keyword>
<dbReference type="OMA" id="PMDTIFR"/>
<proteinExistence type="predicted"/>
<dbReference type="PANTHER" id="PTHR33372">
    <property type="match status" value="1"/>
</dbReference>
<dbReference type="InterPro" id="IPR036869">
    <property type="entry name" value="J_dom_sf"/>
</dbReference>
<evidence type="ECO:0008006" key="4">
    <source>
        <dbReference type="Google" id="ProtNLM"/>
    </source>
</evidence>
<dbReference type="Proteomes" id="UP000000768">
    <property type="component" value="Chromosome 2"/>
</dbReference>
<evidence type="ECO:0000256" key="1">
    <source>
        <dbReference type="SAM" id="Phobius"/>
    </source>
</evidence>
<reference evidence="3" key="2">
    <citation type="journal article" date="2018" name="Plant J.">
        <title>The Sorghum bicolor reference genome: improved assembly, gene annotations, a transcriptome atlas, and signatures of genome organization.</title>
        <authorList>
            <person name="McCormick R.F."/>
            <person name="Truong S.K."/>
            <person name="Sreedasyam A."/>
            <person name="Jenkins J."/>
            <person name="Shu S."/>
            <person name="Sims D."/>
            <person name="Kennedy M."/>
            <person name="Amirebrahimi M."/>
            <person name="Weers B.D."/>
            <person name="McKinley B."/>
            <person name="Mattison A."/>
            <person name="Morishige D.T."/>
            <person name="Grimwood J."/>
            <person name="Schmutz J."/>
            <person name="Mullet J.E."/>
        </authorList>
    </citation>
    <scope>NUCLEOTIDE SEQUENCE [LARGE SCALE GENOMIC DNA]</scope>
    <source>
        <strain evidence="3">cv. BTx623</strain>
    </source>
</reference>
<dbReference type="PANTHER" id="PTHR33372:SF7">
    <property type="entry name" value="OS09G0380200 PROTEIN"/>
    <property type="match status" value="1"/>
</dbReference>
<dbReference type="InParanoid" id="A0A1W0W4W5"/>
<dbReference type="Gramene" id="OQU89437">
    <property type="protein sequence ID" value="OQU89437"/>
    <property type="gene ID" value="SORBI_3002G189600"/>
</dbReference>
<dbReference type="OrthoDB" id="2014563at2759"/>
<feature type="transmembrane region" description="Helical" evidence="1">
    <location>
        <begin position="167"/>
        <end position="184"/>
    </location>
</feature>
<sequence length="269" mass="29864">MQATAAAFLARPLPRLRRIGGWGPDVPAVRGGVIALPPRLRGSRCSISLSIGAGAGAGGDREFSYAEHVPVFPRYRIRDPYKLLGVDRDASEEEIRSARNFLIQQYAGHEPSEEAIEGAYEKIIMKSYQQRKKTKINLKTKLKKRVEESPSWVKALIGYFEVPSMDIISRRLFFFAFIAGWSIATSAENGPAFQLAISLFSCIYFLNEKMKNLLRASSTGFGILVGGWIIGSLLVPLVPTFIIPPSWSLELLTSLVAYIFLFLGSTFLK</sequence>
<dbReference type="AlphaFoldDB" id="A0A1W0W4W5"/>
<feature type="transmembrane region" description="Helical" evidence="1">
    <location>
        <begin position="190"/>
        <end position="207"/>
    </location>
</feature>
<dbReference type="InterPro" id="IPR001623">
    <property type="entry name" value="DnaJ_domain"/>
</dbReference>
<dbReference type="SUPFAM" id="SSF46565">
    <property type="entry name" value="Chaperone J-domain"/>
    <property type="match status" value="1"/>
</dbReference>
<keyword evidence="3" id="KW-1185">Reference proteome</keyword>
<gene>
    <name evidence="2" type="ORF">SORBI_3002G189600</name>
</gene>
<feature type="transmembrane region" description="Helical" evidence="1">
    <location>
        <begin position="219"/>
        <end position="243"/>
    </location>
</feature>
<name>A0A1W0W4W5_SORBI</name>
<feature type="transmembrane region" description="Helical" evidence="1">
    <location>
        <begin position="249"/>
        <end position="268"/>
    </location>
</feature>
<dbReference type="InterPro" id="IPR021788">
    <property type="entry name" value="CPP1-like"/>
</dbReference>
<protein>
    <recommendedName>
        <fullName evidence="4">J domain-containing protein</fullName>
    </recommendedName>
</protein>
<keyword evidence="1" id="KW-0812">Transmembrane</keyword>
<dbReference type="GO" id="GO:0005783">
    <property type="term" value="C:endoplasmic reticulum"/>
    <property type="evidence" value="ECO:0007669"/>
    <property type="project" value="UniProtKB-ARBA"/>
</dbReference>
<dbReference type="EMBL" id="CM000761">
    <property type="protein sequence ID" value="OQU89437.1"/>
    <property type="molecule type" value="Genomic_DNA"/>
</dbReference>